<proteinExistence type="inferred from homology"/>
<dbReference type="GO" id="GO:0043107">
    <property type="term" value="P:type IV pilus-dependent motility"/>
    <property type="evidence" value="ECO:0007669"/>
    <property type="project" value="TreeGrafter"/>
</dbReference>
<evidence type="ECO:0000256" key="7">
    <source>
        <dbReference type="SAM" id="Phobius"/>
    </source>
</evidence>
<gene>
    <name evidence="8" type="ORF">KPSA3_06205</name>
</gene>
<comment type="similarity">
    <text evidence="2">Belongs to the N-Me-Phe pilin family.</text>
</comment>
<dbReference type="Pfam" id="PF07963">
    <property type="entry name" value="N_methyl"/>
    <property type="match status" value="1"/>
</dbReference>
<dbReference type="PROSITE" id="PS00409">
    <property type="entry name" value="PROKAR_NTER_METHYL"/>
    <property type="match status" value="1"/>
</dbReference>
<evidence type="ECO:0000256" key="1">
    <source>
        <dbReference type="ARBA" id="ARBA00004167"/>
    </source>
</evidence>
<keyword evidence="4 7" id="KW-0812">Transmembrane</keyword>
<evidence type="ECO:0000313" key="9">
    <source>
        <dbReference type="Proteomes" id="UP000248291"/>
    </source>
</evidence>
<feature type="transmembrane region" description="Helical" evidence="7">
    <location>
        <begin position="48"/>
        <end position="70"/>
    </location>
</feature>
<keyword evidence="3" id="KW-0488">Methylation</keyword>
<evidence type="ECO:0000256" key="6">
    <source>
        <dbReference type="ARBA" id="ARBA00023136"/>
    </source>
</evidence>
<dbReference type="InterPro" id="IPR045584">
    <property type="entry name" value="Pilin-like"/>
</dbReference>
<dbReference type="InterPro" id="IPR012902">
    <property type="entry name" value="N_methyl_site"/>
</dbReference>
<dbReference type="PRINTS" id="PR00885">
    <property type="entry name" value="BCTERIALGSPH"/>
</dbReference>
<dbReference type="InterPro" id="IPR002416">
    <property type="entry name" value="T2SS_protein-GspH"/>
</dbReference>
<dbReference type="SUPFAM" id="SSF54523">
    <property type="entry name" value="Pili subunits"/>
    <property type="match status" value="1"/>
</dbReference>
<name>A0AAN4QAT4_PSESF</name>
<dbReference type="GO" id="GO:0015627">
    <property type="term" value="C:type II protein secretion system complex"/>
    <property type="evidence" value="ECO:0007669"/>
    <property type="project" value="InterPro"/>
</dbReference>
<keyword evidence="5 7" id="KW-1133">Transmembrane helix</keyword>
<sequence length="171" mass="17220">MAPGRKRPELKWWVAPCSILARAMLLLSQGTTLLTLGEVRMQTQKGFTLIELMIVVAIIGILAAVAIPSYQNYTLRAQASALLASLDSAKLAVAENYSNGSAAADVCGTGASAIAGCTGAGVLSANKPTPAVTVRLTPTFPATTTVGGSVTWGCVVVPVSAAPSGCSGAAS</sequence>
<dbReference type="Proteomes" id="UP000248291">
    <property type="component" value="Unassembled WGS sequence"/>
</dbReference>
<comment type="caution">
    <text evidence="8">The sequence shown here is derived from an EMBL/GenBank/DDBJ whole genome shotgun (WGS) entry which is preliminary data.</text>
</comment>
<protein>
    <submittedName>
        <fullName evidence="8">Tfp pilus assembly protein</fullName>
    </submittedName>
</protein>
<evidence type="ECO:0000256" key="4">
    <source>
        <dbReference type="ARBA" id="ARBA00022692"/>
    </source>
</evidence>
<dbReference type="PANTHER" id="PTHR30093:SF34">
    <property type="entry name" value="PREPILIN PEPTIDASE-DEPENDENT PROTEIN D"/>
    <property type="match status" value="1"/>
</dbReference>
<reference evidence="8 9" key="1">
    <citation type="submission" date="2018-04" db="EMBL/GenBank/DDBJ databases">
        <title>Draft genome sequence of Pseudomonas syringae pv. actinidiae biovar 3 strains isolated from kiwifruit in Kagawa prefecture.</title>
        <authorList>
            <person name="Tabuchi M."/>
            <person name="Saito M."/>
            <person name="Fujiwara S."/>
            <person name="Sasa N."/>
            <person name="Akimitsu K."/>
            <person name="Gomi K."/>
            <person name="Konishi-Sugita S."/>
            <person name="Hamano K."/>
            <person name="Kataoka I."/>
        </authorList>
    </citation>
    <scope>NUCLEOTIDE SEQUENCE [LARGE SCALE GENOMIC DNA]</scope>
    <source>
        <strain evidence="8 9">MAFF212211</strain>
    </source>
</reference>
<dbReference type="GO" id="GO:0044096">
    <property type="term" value="C:type IV pilus"/>
    <property type="evidence" value="ECO:0007669"/>
    <property type="project" value="TreeGrafter"/>
</dbReference>
<keyword evidence="6 7" id="KW-0472">Membrane</keyword>
<evidence type="ECO:0000256" key="2">
    <source>
        <dbReference type="ARBA" id="ARBA00005233"/>
    </source>
</evidence>
<dbReference type="EMBL" id="BGKA01000247">
    <property type="protein sequence ID" value="GBH20181.1"/>
    <property type="molecule type" value="Genomic_DNA"/>
</dbReference>
<feature type="transmembrane region" description="Helical" evidence="7">
    <location>
        <begin position="12"/>
        <end position="36"/>
    </location>
</feature>
<organism evidence="8 9">
    <name type="scientific">Pseudomonas syringae pv. actinidiae</name>
    <dbReference type="NCBI Taxonomy" id="103796"/>
    <lineage>
        <taxon>Bacteria</taxon>
        <taxon>Pseudomonadati</taxon>
        <taxon>Pseudomonadota</taxon>
        <taxon>Gammaproteobacteria</taxon>
        <taxon>Pseudomonadales</taxon>
        <taxon>Pseudomonadaceae</taxon>
        <taxon>Pseudomonas</taxon>
        <taxon>Pseudomonas syringae</taxon>
    </lineage>
</organism>
<dbReference type="Gene3D" id="3.30.700.10">
    <property type="entry name" value="Glycoprotein, Type 4 Pilin"/>
    <property type="match status" value="1"/>
</dbReference>
<accession>A0AAN4QAT4</accession>
<dbReference type="GO" id="GO:0015628">
    <property type="term" value="P:protein secretion by the type II secretion system"/>
    <property type="evidence" value="ECO:0007669"/>
    <property type="project" value="InterPro"/>
</dbReference>
<dbReference type="NCBIfam" id="TIGR02532">
    <property type="entry name" value="IV_pilin_GFxxxE"/>
    <property type="match status" value="1"/>
</dbReference>
<evidence type="ECO:0000256" key="5">
    <source>
        <dbReference type="ARBA" id="ARBA00022989"/>
    </source>
</evidence>
<evidence type="ECO:0000256" key="3">
    <source>
        <dbReference type="ARBA" id="ARBA00022481"/>
    </source>
</evidence>
<evidence type="ECO:0000313" key="8">
    <source>
        <dbReference type="EMBL" id="GBH20181.1"/>
    </source>
</evidence>
<comment type="subcellular location">
    <subcellularLocation>
        <location evidence="1">Membrane</location>
        <topology evidence="1">Single-pass membrane protein</topology>
    </subcellularLocation>
</comment>
<dbReference type="AlphaFoldDB" id="A0AAN4QAT4"/>
<dbReference type="PANTHER" id="PTHR30093">
    <property type="entry name" value="GENERAL SECRETION PATHWAY PROTEIN G"/>
    <property type="match status" value="1"/>
</dbReference>
<dbReference type="GO" id="GO:0016020">
    <property type="term" value="C:membrane"/>
    <property type="evidence" value="ECO:0007669"/>
    <property type="project" value="UniProtKB-SubCell"/>
</dbReference>